<dbReference type="EC" id="3.1.-.-" evidence="13"/>
<evidence type="ECO:0000256" key="10">
    <source>
        <dbReference type="ARBA" id="ARBA00023125"/>
    </source>
</evidence>
<accession>A0ABQ0WXQ8</accession>
<evidence type="ECO:0000256" key="5">
    <source>
        <dbReference type="ARBA" id="ARBA00022759"/>
    </source>
</evidence>
<comment type="cofactor">
    <cofactor evidence="1">
        <name>Mg(2+)</name>
        <dbReference type="ChEBI" id="CHEBI:18420"/>
    </cofactor>
</comment>
<dbReference type="EMBL" id="BJZK01000016">
    <property type="protein sequence ID" value="GEO72272.1"/>
    <property type="molecule type" value="Genomic_DNA"/>
</dbReference>
<evidence type="ECO:0000256" key="6">
    <source>
        <dbReference type="ARBA" id="ARBA00022801"/>
    </source>
</evidence>
<dbReference type="PROSITE" id="PS51749">
    <property type="entry name" value="HNH_CAS9"/>
    <property type="match status" value="1"/>
</dbReference>
<organism evidence="15 16">
    <name type="scientific">Levilactobacillus zymae</name>
    <dbReference type="NCBI Taxonomy" id="267363"/>
    <lineage>
        <taxon>Bacteria</taxon>
        <taxon>Bacillati</taxon>
        <taxon>Bacillota</taxon>
        <taxon>Bacilli</taxon>
        <taxon>Lactobacillales</taxon>
        <taxon>Lactobacillaceae</taxon>
        <taxon>Levilactobacillus</taxon>
    </lineage>
</organism>
<comment type="domain">
    <text evidence="13">Has 2 endonuclease domains. The discontinuous RuvC-like domain cleaves the target DNA noncomplementary to crRNA while the HNH nuclease domain cleaves the target DNA complementary to crRNA.</text>
</comment>
<comment type="similarity">
    <text evidence="13">Belongs to the CRISPR-associated Cas9 family.</text>
</comment>
<dbReference type="InterPro" id="IPR032237">
    <property type="entry name" value="Cas9_PI"/>
</dbReference>
<keyword evidence="4" id="KW-0479">Metal-binding</keyword>
<keyword evidence="8 13" id="KW-0694">RNA-binding</keyword>
<name>A0ABQ0WXQ8_9LACO</name>
<protein>
    <recommendedName>
        <fullName evidence="13">CRISPR-associated endonuclease Cas9</fullName>
        <ecNumber evidence="13">3.1.-.-</ecNumber>
    </recommendedName>
</protein>
<evidence type="ECO:0000256" key="11">
    <source>
        <dbReference type="ARBA" id="ARBA00023211"/>
    </source>
</evidence>
<dbReference type="Pfam" id="PF13395">
    <property type="entry name" value="HNH_4"/>
    <property type="match status" value="1"/>
</dbReference>
<dbReference type="NCBIfam" id="TIGR01865">
    <property type="entry name" value="cas_Csn1"/>
    <property type="match status" value="1"/>
</dbReference>
<feature type="active site" description="Proton acceptor for HNH nuclease domain" evidence="13">
    <location>
        <position position="851"/>
    </location>
</feature>
<evidence type="ECO:0000256" key="4">
    <source>
        <dbReference type="ARBA" id="ARBA00022723"/>
    </source>
</evidence>
<evidence type="ECO:0000313" key="16">
    <source>
        <dbReference type="Proteomes" id="UP000321794"/>
    </source>
</evidence>
<evidence type="ECO:0000256" key="13">
    <source>
        <dbReference type="HAMAP-Rule" id="MF_01480"/>
    </source>
</evidence>
<dbReference type="InterPro" id="IPR032240">
    <property type="entry name" value="Cas9_REC"/>
</dbReference>
<keyword evidence="5 13" id="KW-0255">Endonuclease</keyword>
<evidence type="ECO:0000313" key="15">
    <source>
        <dbReference type="EMBL" id="GEO72272.1"/>
    </source>
</evidence>
<dbReference type="Pfam" id="PF16593">
    <property type="entry name" value="Cas9-BH"/>
    <property type="match status" value="1"/>
</dbReference>
<keyword evidence="10 13" id="KW-0238">DNA-binding</keyword>
<dbReference type="Pfam" id="PF16595">
    <property type="entry name" value="Cas9_PI"/>
    <property type="match status" value="1"/>
</dbReference>
<evidence type="ECO:0000256" key="12">
    <source>
        <dbReference type="ARBA" id="ARBA00046380"/>
    </source>
</evidence>
<evidence type="ECO:0000259" key="14">
    <source>
        <dbReference type="PROSITE" id="PS51749"/>
    </source>
</evidence>
<evidence type="ECO:0000256" key="2">
    <source>
        <dbReference type="ARBA" id="ARBA00005244"/>
    </source>
</evidence>
<dbReference type="InterPro" id="IPR032239">
    <property type="entry name" value="Cas9-BH"/>
</dbReference>
<keyword evidence="9 13" id="KW-0051">Antiviral defense</keyword>
<dbReference type="HAMAP" id="MF_01480">
    <property type="entry name" value="Cas9"/>
    <property type="match status" value="1"/>
</dbReference>
<comment type="function">
    <text evidence="13">CRISPR (clustered regularly interspaced short palindromic repeat) is an adaptive immune system that provides protection against mobile genetic elements (viruses, transposable elements and conjugative plasmids). CRISPR clusters contain spacers, sequences complementary to antecedent mobile elements, and target invading nucleic acids. CRISPR clusters are transcribed and processed into CRISPR RNA (crRNA). In type II CRISPR systems correct processing of pre-crRNA requires a trans-encoded small RNA (tracrRNA), endogenous ribonuclease 3 (rnc) and this protein. The tracrRNA serves as a guide for ribonuclease 3-aided processing of pre-crRNA. Subsequently Cas9/crRNA/tracrRNA endonucleolytically cleaves linear or circular dsDNA target complementary to the spacer; Cas9 is inactive in the absence of the 2 guide RNAs (gRNA). Cas9 recognizes the protospacer adjacent motif (PAM) in the CRISPR repeat sequences to help distinguish self versus nonself, as targets within the bacterial CRISPR locus do not have PAMs. PAM recognition is also required for catalytic activity.</text>
</comment>
<feature type="domain" description="HNH Cas9-type" evidence="14">
    <location>
        <begin position="778"/>
        <end position="929"/>
    </location>
</feature>
<evidence type="ECO:0000256" key="9">
    <source>
        <dbReference type="ARBA" id="ARBA00023118"/>
    </source>
</evidence>
<dbReference type="RefSeq" id="WP_057734596.1">
    <property type="nucleotide sequence ID" value="NZ_BJZK01000016.1"/>
</dbReference>
<comment type="caution">
    <text evidence="13">Lacks conserved residue(s) required for the propagation of feature annotation.</text>
</comment>
<evidence type="ECO:0000256" key="8">
    <source>
        <dbReference type="ARBA" id="ARBA00022884"/>
    </source>
</evidence>
<dbReference type="InterPro" id="IPR055228">
    <property type="entry name" value="Cas9_RuvC"/>
</dbReference>
<comment type="caution">
    <text evidence="15">The sequence shown here is derived from an EMBL/GenBank/DDBJ whole genome shotgun (WGS) entry which is preliminary data.</text>
</comment>
<comment type="similarity">
    <text evidence="2">Belongs to the CRISPR-associated protein Cas9 family. Subtype II-A subfamily.</text>
</comment>
<dbReference type="Pfam" id="PF16592">
    <property type="entry name" value="Cas9_REC"/>
    <property type="match status" value="1"/>
</dbReference>
<dbReference type="InterPro" id="IPR036397">
    <property type="entry name" value="RNaseH_sf"/>
</dbReference>
<evidence type="ECO:0000256" key="1">
    <source>
        <dbReference type="ARBA" id="ARBA00001946"/>
    </source>
</evidence>
<dbReference type="InterPro" id="IPR033114">
    <property type="entry name" value="HNH_CAS9"/>
</dbReference>
<keyword evidence="11" id="KW-0464">Manganese</keyword>
<dbReference type="InterPro" id="IPR028629">
    <property type="entry name" value="Cas9"/>
</dbReference>
<keyword evidence="6 13" id="KW-0378">Hydrolase</keyword>
<dbReference type="Gene3D" id="3.30.420.10">
    <property type="entry name" value="Ribonuclease H-like superfamily/Ribonuclease H"/>
    <property type="match status" value="1"/>
</dbReference>
<dbReference type="InterPro" id="IPR003615">
    <property type="entry name" value="HNH_nuc"/>
</dbReference>
<evidence type="ECO:0000256" key="3">
    <source>
        <dbReference type="ARBA" id="ARBA00022722"/>
    </source>
</evidence>
<dbReference type="GO" id="GO:0004519">
    <property type="term" value="F:endonuclease activity"/>
    <property type="evidence" value="ECO:0007669"/>
    <property type="project" value="UniProtKB-KW"/>
</dbReference>
<sequence>MYKKYGIGLDIGTSSIGWSVVDEYGHIIRVKGQTGLGVRLFREGQPAADRRTFRTTRRRLGRRRWRLRLLREIFDPYIAAQDPNFFARQKASAIAPGDSRFKAVYRLFNDQTDRQFYDKYPTVYHLRQKLMTEKRQFDIREIYLAVHHIVKYRGHFLTGGAAKNFKPGKLDLNTYFATINAQLAAIFMDSQVELPQLDWDAVVSLLTNDQESPSDRQKALTKMLVAQGDATQKRFYTEFSKALLGLKAKLYVLTGFEGDKTDQKALTLSLETLDDHQDDVTQLLGDEQRQLVELLARVQSAIQLAIIIPNGKTFSGQMVQQYQTHYDQLRLLKDYREQLTDQKHRRALKQAYADYLANDQDQDALVKAVEKVLKQNQPLSTVGVRLQTAIDAGDFLPKQRTKANSVIPHQIHQQELDRIIEAQSVYYPWLAEENPVAAHRSYAPYKLDELVDFRVPYYVGPLVQPQADKAAKETKFAWMTRKEAQSTTPITPWNFEQEVDRNASANAFIQRMKTTDTYLLGEDVLPKNSLLYQRFEVLNELNNVRVDGKLLTIAEKQRLFQDLFVDRSQASVTIAQLQANLIAHGAAKDRVEIKGLADPKRFLSSLTTYHDYAQIIPEALEQPDKRADIEKIINWSTIFEDTSIFKEKLQEIAWLTPDQRRQLSQKRYRGWGQLSDKLLTQLRDATGQSVMDLLWTEPNNFMQIIRRTEFQQAIARVNQTDLKQQDLATTINDLYTSPQNKKAIRQVLLVVADIQTAMHEVAPSWLFIEAARGPEQNPKRKLARQQQLLEAYKTSAKEIVNEAVKEKLLSAIDDHQKFEDQVVLYFQQNGLDMYTGKPLDFERLSKYHIDHIIPQSVVKDDSLDNRVLTTPEENERKGARVPGPLYASQQGRWRLLQRAGLISQRKLDHLLLRPEELDQQATGFVARQLVETRQVIKLITNILSQQYDPEQTKLVSVKAGLSHQFRTRLNLPKLRELNDYHHAHDAYLAARIGTYLLQRYPNLERFFVYGQYQKTRFDLKRHFNFIGEMLKGKPEDAVIVKAPHSETVIWDKQDEVKQLKKIMEYRHLLVTHEVYDNHGALFNQTIHPAKNPKNRKLIPRKTTQSTELYGGYSGETTGYLAIARTVTKNKISYQVLRVPTRLVGRLQRSSESAQRQILTDWFAPSFVSRGKQQPFEIVLRHVFKNQTVIDDIHEQSHRFGLRSDTYYCNQQQLVLSLEQQRMIIDQKLNNTNKLMVVYEAVCDQVAKYFPLYRMNHFKESLLEAGPKLAELPINTVQSKNGKLKLGQRSVLLQTMQGLHANPETKDLSIIGCPKYFGKLQVSSGIKLTENAVLIHESPTGLFQRRVRLSDL</sequence>
<proteinExistence type="inferred from homology"/>
<evidence type="ECO:0000256" key="7">
    <source>
        <dbReference type="ARBA" id="ARBA00022842"/>
    </source>
</evidence>
<gene>
    <name evidence="13 15" type="primary">cas9</name>
    <name evidence="15" type="ORF">LZY01_14400</name>
</gene>
<keyword evidence="16" id="KW-1185">Reference proteome</keyword>
<keyword evidence="3 13" id="KW-0540">Nuclease</keyword>
<dbReference type="Pfam" id="PF22702">
    <property type="entry name" value="Cas9_RuvC"/>
    <property type="match status" value="1"/>
</dbReference>
<comment type="subunit">
    <text evidence="12 13">Monomer. Binds crRNA and tracrRNA.</text>
</comment>
<dbReference type="Proteomes" id="UP000321794">
    <property type="component" value="Unassembled WGS sequence"/>
</dbReference>
<keyword evidence="7" id="KW-0460">Magnesium</keyword>
<feature type="active site" description="For RuvC-like nuclease domain" evidence="13">
    <location>
        <position position="10"/>
    </location>
</feature>
<reference evidence="15 16" key="1">
    <citation type="submission" date="2019-07" db="EMBL/GenBank/DDBJ databases">
        <title>Whole genome shotgun sequence of Lactobacillus zymae NBRC 107157.</title>
        <authorList>
            <person name="Hosoyama A."/>
            <person name="Uohara A."/>
            <person name="Ohji S."/>
            <person name="Ichikawa N."/>
        </authorList>
    </citation>
    <scope>NUCLEOTIDE SEQUENCE [LARGE SCALE GENOMIC DNA]</scope>
    <source>
        <strain evidence="15 16">NBRC 107157</strain>
    </source>
</reference>